<evidence type="ECO:0000259" key="2">
    <source>
        <dbReference type="Pfam" id="PF13005"/>
    </source>
</evidence>
<dbReference type="Proteomes" id="UP000199184">
    <property type="component" value="Unassembled WGS sequence"/>
</dbReference>
<name>A0A1C3XUZ6_9BRAD</name>
<dbReference type="InterPro" id="IPR024474">
    <property type="entry name" value="Znf_dom_IS66"/>
</dbReference>
<sequence length="201" mass="22518">MSDLPDELPSDPAELRIFAAALLDRCAKLERLLKLAKDAQFGRSSEKLDADQLQLVLEDIDQAVAALEAAEDRANPKTCEKRAAERRANRGQLPEHLPRIVETLLPAATYCPCCEGALFEIGHDESQRLDVVPAQYRVIVTRRPRLACRACHGIVLQHAAPERLIRGGLPTERLVAHVIDAKSIIGICRFTARRRCWRRTE</sequence>
<evidence type="ECO:0000256" key="1">
    <source>
        <dbReference type="SAM" id="Coils"/>
    </source>
</evidence>
<organism evidence="4 5">
    <name type="scientific">Bradyrhizobium shewense</name>
    <dbReference type="NCBI Taxonomy" id="1761772"/>
    <lineage>
        <taxon>Bacteria</taxon>
        <taxon>Pseudomonadati</taxon>
        <taxon>Pseudomonadota</taxon>
        <taxon>Alphaproteobacteria</taxon>
        <taxon>Hyphomicrobiales</taxon>
        <taxon>Nitrobacteraceae</taxon>
        <taxon>Bradyrhizobium</taxon>
    </lineage>
</organism>
<feature type="coiled-coil region" evidence="1">
    <location>
        <begin position="19"/>
        <end position="73"/>
    </location>
</feature>
<proteinExistence type="predicted"/>
<dbReference type="EMBL" id="FMAI01000071">
    <property type="protein sequence ID" value="SCB56068.1"/>
    <property type="molecule type" value="Genomic_DNA"/>
</dbReference>
<dbReference type="GO" id="GO:0003677">
    <property type="term" value="F:DNA binding"/>
    <property type="evidence" value="ECO:0007669"/>
    <property type="project" value="UniProtKB-KW"/>
</dbReference>
<dbReference type="PANTHER" id="PTHR33678">
    <property type="entry name" value="BLL1576 PROTEIN"/>
    <property type="match status" value="1"/>
</dbReference>
<dbReference type="Pfam" id="PF13005">
    <property type="entry name" value="zf-IS66"/>
    <property type="match status" value="1"/>
</dbReference>
<keyword evidence="4" id="KW-0238">DNA-binding</keyword>
<gene>
    <name evidence="4" type="ORF">GA0061098_10712</name>
</gene>
<dbReference type="Pfam" id="PF13007">
    <property type="entry name" value="LZ_Tnp_IS66"/>
    <property type="match status" value="1"/>
</dbReference>
<feature type="domain" description="Transposase TnpC homeodomain" evidence="3">
    <location>
        <begin position="29"/>
        <end position="100"/>
    </location>
</feature>
<reference evidence="5" key="1">
    <citation type="submission" date="2016-08" db="EMBL/GenBank/DDBJ databases">
        <authorList>
            <person name="Varghese N."/>
            <person name="Submissions Spin"/>
        </authorList>
    </citation>
    <scope>NUCLEOTIDE SEQUENCE [LARGE SCALE GENOMIC DNA]</scope>
    <source>
        <strain evidence="5">ERR11</strain>
    </source>
</reference>
<feature type="domain" description="Transposase IS66 zinc-finger binding" evidence="2">
    <location>
        <begin position="109"/>
        <end position="152"/>
    </location>
</feature>
<dbReference type="InterPro" id="IPR024463">
    <property type="entry name" value="Transposase_TnpC_homeodom"/>
</dbReference>
<dbReference type="AlphaFoldDB" id="A0A1C3XUZ6"/>
<protein>
    <submittedName>
        <fullName evidence="4">Transposase C of IS166 homeodomain-containing protein</fullName>
    </submittedName>
</protein>
<keyword evidence="1" id="KW-0175">Coiled coil</keyword>
<keyword evidence="5" id="KW-1185">Reference proteome</keyword>
<evidence type="ECO:0000259" key="3">
    <source>
        <dbReference type="Pfam" id="PF13007"/>
    </source>
</evidence>
<evidence type="ECO:0000313" key="4">
    <source>
        <dbReference type="EMBL" id="SCB56068.1"/>
    </source>
</evidence>
<dbReference type="PANTHER" id="PTHR33678:SF1">
    <property type="entry name" value="BLL1576 PROTEIN"/>
    <property type="match status" value="1"/>
</dbReference>
<evidence type="ECO:0000313" key="5">
    <source>
        <dbReference type="Proteomes" id="UP000199184"/>
    </source>
</evidence>
<dbReference type="InterPro" id="IPR052344">
    <property type="entry name" value="Transposase-related"/>
</dbReference>
<accession>A0A1C3XUZ6</accession>
<keyword evidence="4" id="KW-0371">Homeobox</keyword>